<gene>
    <name evidence="3" type="ORF">HX848_02260</name>
</gene>
<dbReference type="EMBL" id="JACATE010000003">
    <property type="protein sequence ID" value="NWJ28209.1"/>
    <property type="molecule type" value="Genomic_DNA"/>
</dbReference>
<dbReference type="InterPro" id="IPR029063">
    <property type="entry name" value="SAM-dependent_MTases_sf"/>
</dbReference>
<feature type="domain" description="Methyltransferase" evidence="2">
    <location>
        <begin position="133"/>
        <end position="209"/>
    </location>
</feature>
<accession>A0A7K4MG62</accession>
<dbReference type="SUPFAM" id="SSF53335">
    <property type="entry name" value="S-adenosyl-L-methionine-dependent methyltransferases"/>
    <property type="match status" value="1"/>
</dbReference>
<dbReference type="GO" id="GO:0032259">
    <property type="term" value="P:methylation"/>
    <property type="evidence" value="ECO:0007669"/>
    <property type="project" value="UniProtKB-KW"/>
</dbReference>
<dbReference type="GO" id="GO:0008168">
    <property type="term" value="F:methyltransferase activity"/>
    <property type="evidence" value="ECO:0007669"/>
    <property type="project" value="UniProtKB-KW"/>
</dbReference>
<protein>
    <submittedName>
        <fullName evidence="3">Methyltransferase domain-containing protein</fullName>
    </submittedName>
</protein>
<dbReference type="Pfam" id="PF13649">
    <property type="entry name" value="Methyltransf_25"/>
    <property type="match status" value="1"/>
</dbReference>
<organism evidence="3 4">
    <name type="scientific">Marine Group I thaumarchaeote</name>
    <dbReference type="NCBI Taxonomy" id="2511932"/>
    <lineage>
        <taxon>Archaea</taxon>
        <taxon>Nitrososphaerota</taxon>
        <taxon>Marine Group I</taxon>
    </lineage>
</organism>
<dbReference type="InterPro" id="IPR041698">
    <property type="entry name" value="Methyltransf_25"/>
</dbReference>
<evidence type="ECO:0000313" key="3">
    <source>
        <dbReference type="EMBL" id="NWJ28209.1"/>
    </source>
</evidence>
<sequence length="292" mass="33620">MLESSVKYLKCVRCGSKLELDVFKLDEEIEEGILECKKCNLVFPIIEKVPILWDDFSKYISSRRILGGKLYLLTSTGKMKKFLKFSLSKTKRINDDRTAPEERWSKIYQSNKNSKFYSVIKKNLNFIAKSKLVLEYGCSIGIITSYLADSHDMVFGIDRSFSALRYAKKSFKNNLDYIVADSLSPVFGKLQFDLILALNVLELIEPLELLKQVSKQIFTGYFVISDPYDFDRGTNSVRRPIDESTLRTNLLNLGFKISSDTKNPSYIPWNLKLNPRATLNYKVDLIIGKKNH</sequence>
<proteinExistence type="predicted"/>
<dbReference type="PANTHER" id="PTHR43861">
    <property type="entry name" value="TRANS-ACONITATE 2-METHYLTRANSFERASE-RELATED"/>
    <property type="match status" value="1"/>
</dbReference>
<dbReference type="CDD" id="cd02440">
    <property type="entry name" value="AdoMet_MTases"/>
    <property type="match status" value="1"/>
</dbReference>
<evidence type="ECO:0000259" key="2">
    <source>
        <dbReference type="Pfam" id="PF13649"/>
    </source>
</evidence>
<comment type="caution">
    <text evidence="3">The sequence shown here is derived from an EMBL/GenBank/DDBJ whole genome shotgun (WGS) entry which is preliminary data.</text>
</comment>
<evidence type="ECO:0000256" key="1">
    <source>
        <dbReference type="ARBA" id="ARBA00022679"/>
    </source>
</evidence>
<dbReference type="AlphaFoldDB" id="A0A7K4MG62"/>
<dbReference type="PANTHER" id="PTHR43861:SF6">
    <property type="entry name" value="METHYLTRANSFERASE TYPE 11"/>
    <property type="match status" value="1"/>
</dbReference>
<keyword evidence="1 3" id="KW-0808">Transferase</keyword>
<dbReference type="SUPFAM" id="SSF158997">
    <property type="entry name" value="Trm112p-like"/>
    <property type="match status" value="1"/>
</dbReference>
<dbReference type="Proteomes" id="UP000563820">
    <property type="component" value="Unassembled WGS sequence"/>
</dbReference>
<keyword evidence="3" id="KW-0489">Methyltransferase</keyword>
<evidence type="ECO:0000313" key="4">
    <source>
        <dbReference type="Proteomes" id="UP000563820"/>
    </source>
</evidence>
<name>A0A7K4MG62_9ARCH</name>
<dbReference type="Gene3D" id="3.40.50.150">
    <property type="entry name" value="Vaccinia Virus protein VP39"/>
    <property type="match status" value="1"/>
</dbReference>
<reference evidence="3 4" key="1">
    <citation type="journal article" date="2019" name="Environ. Microbiol.">
        <title>Genomics insights into ecotype formation of ammonia-oxidizing archaea in the deep ocean.</title>
        <authorList>
            <person name="Wang Y."/>
            <person name="Huang J.M."/>
            <person name="Cui G.J."/>
            <person name="Nunoura T."/>
            <person name="Takaki Y."/>
            <person name="Li W.L."/>
            <person name="Li J."/>
            <person name="Gao Z.M."/>
            <person name="Takai K."/>
            <person name="Zhang A.Q."/>
            <person name="Stepanauskas R."/>
        </authorList>
    </citation>
    <scope>NUCLEOTIDE SEQUENCE [LARGE SCALE GENOMIC DNA]</scope>
    <source>
        <strain evidence="3 4">T1L11</strain>
    </source>
</reference>